<accession>D9S156</accession>
<dbReference type="KEGG" id="toc:Toce_2223"/>
<reference evidence="2 3" key="1">
    <citation type="journal article" date="2010" name="Stand. Genomic Sci.">
        <title>Complete genome sequence of Thermosediminibacter oceani type strain (JW/IW-1228P).</title>
        <authorList>
            <person name="Pitluck S."/>
            <person name="Yasawong M."/>
            <person name="Munk C."/>
            <person name="Nolan M."/>
            <person name="Lapidus A."/>
            <person name="Lucas S."/>
            <person name="Glavina Del Rio T."/>
            <person name="Tice H."/>
            <person name="Cheng J.F."/>
            <person name="Bruce D."/>
            <person name="Detter C."/>
            <person name="Tapia R."/>
            <person name="Han C."/>
            <person name="Goodwin L."/>
            <person name="Liolios K."/>
            <person name="Ivanova N."/>
            <person name="Mavromatis K."/>
            <person name="Mikhailova N."/>
            <person name="Pati A."/>
            <person name="Chen A."/>
            <person name="Palaniappan K."/>
            <person name="Land M."/>
            <person name="Hauser L."/>
            <person name="Chang Y.J."/>
            <person name="Jeffries C.D."/>
            <person name="Rohde M."/>
            <person name="Spring S."/>
            <person name="Sikorski J."/>
            <person name="Goker M."/>
            <person name="Woyke T."/>
            <person name="Bristow J."/>
            <person name="Eisen J.A."/>
            <person name="Markowitz V."/>
            <person name="Hugenholtz P."/>
            <person name="Kyrpides N.C."/>
            <person name="Klenk H.P."/>
        </authorList>
    </citation>
    <scope>NUCLEOTIDE SEQUENCE [LARGE SCALE GENOMIC DNA]</scope>
    <source>
        <strain evidence="3">ATCC BAA-1034 / DSM 16646 / JW/IW-1228P</strain>
    </source>
</reference>
<evidence type="ECO:0000313" key="2">
    <source>
        <dbReference type="EMBL" id="ADL08935.1"/>
    </source>
</evidence>
<dbReference type="AlphaFoldDB" id="D9S156"/>
<name>D9S156_THEOJ</name>
<organism evidence="2 3">
    <name type="scientific">Thermosediminibacter oceani (strain ATCC BAA-1034 / DSM 16646 / JW/IW-1228P)</name>
    <dbReference type="NCBI Taxonomy" id="555079"/>
    <lineage>
        <taxon>Bacteria</taxon>
        <taxon>Bacillati</taxon>
        <taxon>Bacillota</taxon>
        <taxon>Clostridia</taxon>
        <taxon>Thermosediminibacterales</taxon>
        <taxon>Thermosediminibacteraceae</taxon>
        <taxon>Thermosediminibacter</taxon>
    </lineage>
</organism>
<dbReference type="Proteomes" id="UP000000272">
    <property type="component" value="Chromosome"/>
</dbReference>
<evidence type="ECO:0000256" key="1">
    <source>
        <dbReference type="SAM" id="MobiDB-lite"/>
    </source>
</evidence>
<feature type="region of interest" description="Disordered" evidence="1">
    <location>
        <begin position="20"/>
        <end position="52"/>
    </location>
</feature>
<protein>
    <submittedName>
        <fullName evidence="2">Uncharacterized protein</fullName>
    </submittedName>
</protein>
<keyword evidence="3" id="KW-1185">Reference proteome</keyword>
<proteinExistence type="predicted"/>
<evidence type="ECO:0000313" key="3">
    <source>
        <dbReference type="Proteomes" id="UP000000272"/>
    </source>
</evidence>
<dbReference type="EMBL" id="CP002131">
    <property type="protein sequence ID" value="ADL08935.1"/>
    <property type="molecule type" value="Genomic_DNA"/>
</dbReference>
<dbReference type="STRING" id="555079.Toce_2223"/>
<sequence length="52" mass="5745">MRNSKAVEVYGGIKLTDNKGRISGKHRKSVEEPNFGAKLKSRITRGGSNNEE</sequence>
<dbReference type="HOGENOM" id="CLU_3085749_0_0_9"/>
<gene>
    <name evidence="2" type="ordered locus">Toce_2223</name>
</gene>